<name>A0AA96VVA3_9STRE</name>
<gene>
    <name evidence="2" type="ORF">PW252_04430</name>
</gene>
<reference evidence="2" key="1">
    <citation type="submission" date="2023-02" db="EMBL/GenBank/DDBJ databases">
        <title>Streptococcus sp. Genome Sequencing and Assembly.</title>
        <authorList>
            <person name="Shore S.M."/>
            <person name="Nicholson T.L."/>
        </authorList>
    </citation>
    <scope>NUCLEOTIDE SEQUENCE</scope>
    <source>
        <strain evidence="2">29887</strain>
    </source>
</reference>
<dbReference type="RefSeq" id="WP_172091680.1">
    <property type="nucleotide sequence ID" value="NZ_CP118735.1"/>
</dbReference>
<dbReference type="EMBL" id="CP118735">
    <property type="protein sequence ID" value="WNY51899.1"/>
    <property type="molecule type" value="Genomic_DNA"/>
</dbReference>
<proteinExistence type="predicted"/>
<feature type="transmembrane region" description="Helical" evidence="1">
    <location>
        <begin position="20"/>
        <end position="38"/>
    </location>
</feature>
<dbReference type="Pfam" id="PF17255">
    <property type="entry name" value="EbsA"/>
    <property type="match status" value="1"/>
</dbReference>
<keyword evidence="1" id="KW-0812">Transmembrane</keyword>
<keyword evidence="1" id="KW-0472">Membrane</keyword>
<dbReference type="InterPro" id="IPR020215">
    <property type="entry name" value="EbsA-like"/>
</dbReference>
<dbReference type="KEGG" id="sins:PW252_04430"/>
<accession>A0AA96VVA3</accession>
<sequence>MIKIFGKIRYHWQPELSWGIIYWSLTFIPLFMSMTLLLEKLRVSGIFLLLIFLFLLLVILGLHRYFEIKESQLRIVSANLFAIQDIEIAQITKVEVSYIAVRIFSNEFPEGKVYHMRKWPKKFFVNHLALHPAFSGEVVLSDHLLKQDYFEIYYAKKAKSIN</sequence>
<feature type="transmembrane region" description="Helical" evidence="1">
    <location>
        <begin position="45"/>
        <end position="66"/>
    </location>
</feature>
<keyword evidence="1" id="KW-1133">Transmembrane helix</keyword>
<evidence type="ECO:0000256" key="1">
    <source>
        <dbReference type="SAM" id="Phobius"/>
    </source>
</evidence>
<organism evidence="2">
    <name type="scientific">Streptococcus iners</name>
    <dbReference type="NCBI Taxonomy" id="3028084"/>
    <lineage>
        <taxon>Bacteria</taxon>
        <taxon>Bacillati</taxon>
        <taxon>Bacillota</taxon>
        <taxon>Bacilli</taxon>
        <taxon>Lactobacillales</taxon>
        <taxon>Streptococcaceae</taxon>
        <taxon>Streptococcus</taxon>
    </lineage>
</organism>
<dbReference type="AlphaFoldDB" id="A0AA96VVA3"/>
<protein>
    <submittedName>
        <fullName evidence="2">EbsA family protein</fullName>
    </submittedName>
</protein>
<evidence type="ECO:0000313" key="2">
    <source>
        <dbReference type="EMBL" id="WNY51899.1"/>
    </source>
</evidence>